<evidence type="ECO:0000313" key="3">
    <source>
        <dbReference type="Proteomes" id="UP000196573"/>
    </source>
</evidence>
<protein>
    <recommendedName>
        <fullName evidence="4">Lipoprotein</fullName>
    </recommendedName>
</protein>
<feature type="signal peptide" evidence="1">
    <location>
        <begin position="1"/>
        <end position="18"/>
    </location>
</feature>
<dbReference type="RefSeq" id="WP_087109168.1">
    <property type="nucleotide sequence ID" value="NZ_CBCSCN010000002.1"/>
</dbReference>
<dbReference type="PROSITE" id="PS51257">
    <property type="entry name" value="PROKAR_LIPOPROTEIN"/>
    <property type="match status" value="1"/>
</dbReference>
<dbReference type="AlphaFoldDB" id="A0A1X7AII2"/>
<gene>
    <name evidence="2" type="ORF">EHSB41UT_01878</name>
</gene>
<evidence type="ECO:0000256" key="1">
    <source>
        <dbReference type="SAM" id="SignalP"/>
    </source>
</evidence>
<organism evidence="2 3">
    <name type="scientific">Parendozoicomonas haliclonae</name>
    <dbReference type="NCBI Taxonomy" id="1960125"/>
    <lineage>
        <taxon>Bacteria</taxon>
        <taxon>Pseudomonadati</taxon>
        <taxon>Pseudomonadota</taxon>
        <taxon>Gammaproteobacteria</taxon>
        <taxon>Oceanospirillales</taxon>
        <taxon>Endozoicomonadaceae</taxon>
        <taxon>Parendozoicomonas</taxon>
    </lineage>
</organism>
<evidence type="ECO:0000313" key="2">
    <source>
        <dbReference type="EMBL" id="SMA45286.1"/>
    </source>
</evidence>
<dbReference type="Proteomes" id="UP000196573">
    <property type="component" value="Unassembled WGS sequence"/>
</dbReference>
<keyword evidence="1" id="KW-0732">Signal</keyword>
<evidence type="ECO:0008006" key="4">
    <source>
        <dbReference type="Google" id="ProtNLM"/>
    </source>
</evidence>
<feature type="chain" id="PRO_5012146151" description="Lipoprotein" evidence="1">
    <location>
        <begin position="19"/>
        <end position="133"/>
    </location>
</feature>
<sequence>MRKFYQVICLALFTLVSAGCVSMDTNDEITEQWTAHSPQDAASLSELADQGVISNLTIMESSPEQFSATGPAHVLACLSSGGRWLEDYNECEFMPAEQCLEHDGVLNSCASACRHRPEANICIKMCVPVCQFR</sequence>
<dbReference type="OrthoDB" id="6195986at2"/>
<name>A0A1X7AII2_9GAMM</name>
<reference evidence="2 3" key="1">
    <citation type="submission" date="2017-03" db="EMBL/GenBank/DDBJ databases">
        <authorList>
            <person name="Afonso C.L."/>
            <person name="Miller P.J."/>
            <person name="Scott M.A."/>
            <person name="Spackman E."/>
            <person name="Goraichik I."/>
            <person name="Dimitrov K.M."/>
            <person name="Suarez D.L."/>
            <person name="Swayne D.E."/>
        </authorList>
    </citation>
    <scope>NUCLEOTIDE SEQUENCE [LARGE SCALE GENOMIC DNA]</scope>
    <source>
        <strain evidence="2">SB41UT1</strain>
    </source>
</reference>
<accession>A0A1X7AII2</accession>
<keyword evidence="3" id="KW-1185">Reference proteome</keyword>
<dbReference type="EMBL" id="FWPT01000004">
    <property type="protein sequence ID" value="SMA45286.1"/>
    <property type="molecule type" value="Genomic_DNA"/>
</dbReference>
<proteinExistence type="predicted"/>